<comment type="similarity">
    <text evidence="1">Belongs to the C/M/P thioester hydrolase family.</text>
</comment>
<evidence type="ECO:0000256" key="1">
    <source>
        <dbReference type="ARBA" id="ARBA00006538"/>
    </source>
</evidence>
<dbReference type="InterPro" id="IPR029069">
    <property type="entry name" value="HotDog_dom_sf"/>
</dbReference>
<comment type="caution">
    <text evidence="5">The sequence shown here is derived from an EMBL/GenBank/DDBJ whole genome shotgun (WGS) entry which is preliminary data.</text>
</comment>
<dbReference type="GO" id="GO:0009062">
    <property type="term" value="P:fatty acid catabolic process"/>
    <property type="evidence" value="ECO:0007669"/>
    <property type="project" value="TreeGrafter"/>
</dbReference>
<dbReference type="CDD" id="cd03444">
    <property type="entry name" value="Thioesterase_II_repeat1"/>
    <property type="match status" value="1"/>
</dbReference>
<dbReference type="GO" id="GO:0047617">
    <property type="term" value="F:fatty acyl-CoA hydrolase activity"/>
    <property type="evidence" value="ECO:0007669"/>
    <property type="project" value="InterPro"/>
</dbReference>
<dbReference type="Gene3D" id="2.40.160.210">
    <property type="entry name" value="Acyl-CoA thioesterase, double hotdog domain"/>
    <property type="match status" value="1"/>
</dbReference>
<dbReference type="Pfam" id="PF20789">
    <property type="entry name" value="4HBT_3C"/>
    <property type="match status" value="1"/>
</dbReference>
<sequence length="389" mass="43851">MGSSIHPGYLPSPVIQQIEVNTDKEDPNISVSNPDFHFLPSRSASIFGGQVVAQAILAAHATIDPALDIHSIHCSFIDKTDPKQALIYRVSNVRTGNTIANRLVNVFQHTRLVFMATMSFHRFEKEPVLKYNRGLPSNFPPFAIMNPIKRSDYYQMIFKDGLKENEEVLLAALEVKHLMPNPTALHTSTELAKLKDFFRETPNVPLAGTGLNKTYRFFEESLRSGSLAKVVAEVPSATSKIIYQYMKVNGELPENRAYHTAAFAFASDAFSSQLPAVLVSNKDLLWITSLDHTIYFHKPVNPCDWLAVENIVSVADAGRSLVEMRYWNKDGELVATVMQEVSAHIIYAHYTMNPAQRPNDRAFFAVRRRQNFKVGFDDAITPKLYSYRP</sequence>
<dbReference type="Pfam" id="PF13622">
    <property type="entry name" value="4HBT_3"/>
    <property type="match status" value="1"/>
</dbReference>
<reference evidence="5 6" key="1">
    <citation type="submission" date="2019-06" db="EMBL/GenBank/DDBJ databases">
        <authorList>
            <person name="Palmer J.M."/>
        </authorList>
    </citation>
    <scope>NUCLEOTIDE SEQUENCE [LARGE SCALE GENOMIC DNA]</scope>
    <source>
        <strain evidence="5 6">TWF788</strain>
    </source>
</reference>
<dbReference type="GO" id="GO:0005782">
    <property type="term" value="C:peroxisomal matrix"/>
    <property type="evidence" value="ECO:0007669"/>
    <property type="project" value="UniProtKB-SubCell"/>
</dbReference>
<feature type="domain" description="Acyl-CoA thioesterase-like N-terminal HotDog" evidence="3">
    <location>
        <begin position="45"/>
        <end position="121"/>
    </location>
</feature>
<keyword evidence="2" id="KW-0378">Hydrolase</keyword>
<gene>
    <name evidence="5" type="primary">ACOT8</name>
    <name evidence="5" type="ORF">TWF788_006824</name>
</gene>
<feature type="domain" description="Acyl-CoA thioesterase-like C-terminal" evidence="4">
    <location>
        <begin position="226"/>
        <end position="341"/>
    </location>
</feature>
<dbReference type="PANTHER" id="PTHR11066">
    <property type="entry name" value="ACYL-COA THIOESTERASE"/>
    <property type="match status" value="1"/>
</dbReference>
<dbReference type="EMBL" id="JAABOE010000035">
    <property type="protein sequence ID" value="KAF3180311.1"/>
    <property type="molecule type" value="Genomic_DNA"/>
</dbReference>
<name>A0A7C8PUW4_ORBOL</name>
<evidence type="ECO:0000256" key="2">
    <source>
        <dbReference type="ARBA" id="ARBA00022801"/>
    </source>
</evidence>
<dbReference type="Proteomes" id="UP000479691">
    <property type="component" value="Unassembled WGS sequence"/>
</dbReference>
<evidence type="ECO:0000313" key="6">
    <source>
        <dbReference type="Proteomes" id="UP000479691"/>
    </source>
</evidence>
<dbReference type="InterPro" id="IPR049449">
    <property type="entry name" value="TesB_ACOT8-like_N"/>
</dbReference>
<accession>A0A7C8PUW4</accession>
<dbReference type="PANTHER" id="PTHR11066:SF35">
    <property type="entry name" value="ACYL-COA THIOESTERASE II"/>
    <property type="match status" value="1"/>
</dbReference>
<evidence type="ECO:0000313" key="5">
    <source>
        <dbReference type="EMBL" id="KAF3180311.1"/>
    </source>
</evidence>
<protein>
    <submittedName>
        <fullName evidence="5">Acyl-CoA thioesterase 8</fullName>
    </submittedName>
</protein>
<proteinExistence type="inferred from homology"/>
<dbReference type="InterPro" id="IPR042171">
    <property type="entry name" value="Acyl-CoA_hotdog"/>
</dbReference>
<evidence type="ECO:0000259" key="3">
    <source>
        <dbReference type="Pfam" id="PF13622"/>
    </source>
</evidence>
<dbReference type="SUPFAM" id="SSF54637">
    <property type="entry name" value="Thioesterase/thiol ester dehydrase-isomerase"/>
    <property type="match status" value="2"/>
</dbReference>
<evidence type="ECO:0000259" key="4">
    <source>
        <dbReference type="Pfam" id="PF20789"/>
    </source>
</evidence>
<dbReference type="AlphaFoldDB" id="A0A7C8PUW4"/>
<dbReference type="InterPro" id="IPR049450">
    <property type="entry name" value="ACOT8-like_C"/>
</dbReference>
<organism evidence="5 6">
    <name type="scientific">Orbilia oligospora</name>
    <name type="common">Nematode-trapping fungus</name>
    <name type="synonym">Arthrobotrys oligospora</name>
    <dbReference type="NCBI Taxonomy" id="2813651"/>
    <lineage>
        <taxon>Eukaryota</taxon>
        <taxon>Fungi</taxon>
        <taxon>Dikarya</taxon>
        <taxon>Ascomycota</taxon>
        <taxon>Pezizomycotina</taxon>
        <taxon>Orbiliomycetes</taxon>
        <taxon>Orbiliales</taxon>
        <taxon>Orbiliaceae</taxon>
        <taxon>Orbilia</taxon>
    </lineage>
</organism>
<dbReference type="CDD" id="cd03445">
    <property type="entry name" value="Thioesterase_II_repeat2"/>
    <property type="match status" value="1"/>
</dbReference>
<dbReference type="GO" id="GO:0006637">
    <property type="term" value="P:acyl-CoA metabolic process"/>
    <property type="evidence" value="ECO:0007669"/>
    <property type="project" value="InterPro"/>
</dbReference>
<dbReference type="InterPro" id="IPR003703">
    <property type="entry name" value="Acyl_CoA_thio"/>
</dbReference>